<dbReference type="InterPro" id="IPR038717">
    <property type="entry name" value="Tc1-like_DDE_dom"/>
</dbReference>
<accession>A0ABX6A0N9</accession>
<dbReference type="Gene3D" id="3.30.420.10">
    <property type="entry name" value="Ribonuclease H-like superfamily/Ribonuclease H"/>
    <property type="match status" value="1"/>
</dbReference>
<dbReference type="Pfam" id="PF13358">
    <property type="entry name" value="DDE_3"/>
    <property type="match status" value="1"/>
</dbReference>
<reference evidence="2 3" key="1">
    <citation type="submission" date="2019-09" db="EMBL/GenBank/DDBJ databases">
        <title>Draft genome sequence of the Ebosin-producing strain Streptomyces sp. 139.</title>
        <authorList>
            <person name="Ai L."/>
            <person name="Geng M."/>
            <person name="Ma M."/>
            <person name="Bai L."/>
        </authorList>
    </citation>
    <scope>NUCLEOTIDE SEQUENCE [LARGE SCALE GENOMIC DNA]</scope>
    <source>
        <strain evidence="2 3">139</strain>
        <plasmid evidence="2 3">unnamed1</plasmid>
    </source>
</reference>
<dbReference type="EMBL" id="CP043960">
    <property type="protein sequence ID" value="QER90500.1"/>
    <property type="molecule type" value="Genomic_DNA"/>
</dbReference>
<dbReference type="InterPro" id="IPR047655">
    <property type="entry name" value="Transpos_IS630-like"/>
</dbReference>
<gene>
    <name evidence="2" type="ORF">F3L20_33290</name>
</gene>
<keyword evidence="3" id="KW-1185">Reference proteome</keyword>
<dbReference type="NCBIfam" id="NF033545">
    <property type="entry name" value="transpos_IS630"/>
    <property type="match status" value="1"/>
</dbReference>
<name>A0ABX6A0N9_STRTE</name>
<dbReference type="Proteomes" id="UP000324308">
    <property type="component" value="Plasmid unnamed1"/>
</dbReference>
<dbReference type="SUPFAM" id="SSF46689">
    <property type="entry name" value="Homeodomain-like"/>
    <property type="match status" value="1"/>
</dbReference>
<evidence type="ECO:0000259" key="1">
    <source>
        <dbReference type="Pfam" id="PF13358"/>
    </source>
</evidence>
<proteinExistence type="predicted"/>
<protein>
    <submittedName>
        <fullName evidence="2">IS630 family transposase</fullName>
    </submittedName>
</protein>
<dbReference type="Pfam" id="PF13565">
    <property type="entry name" value="HTH_32"/>
    <property type="match status" value="1"/>
</dbReference>
<dbReference type="InterPro" id="IPR009057">
    <property type="entry name" value="Homeodomain-like_sf"/>
</dbReference>
<keyword evidence="2" id="KW-0614">Plasmid</keyword>
<geneLocation type="plasmid" evidence="2 3">
    <name>unnamed1</name>
</geneLocation>
<evidence type="ECO:0000313" key="3">
    <source>
        <dbReference type="Proteomes" id="UP000324308"/>
    </source>
</evidence>
<dbReference type="InterPro" id="IPR036397">
    <property type="entry name" value="RNaseH_sf"/>
</dbReference>
<sequence>MFEGGVSNAEIARAVGVCDESVRRCRRVWEQDGASGLRRRAATGRPPKLDDTQVEMVRAALEQGAQAHGFEADLWTLERVGAVVTRATGVVLSRASVWRLLTGRLRMEPATARAAGGRAGRVGDRPLDRARVAAHQEGAVNTHACIVFLDESGVSLLPQIRRAYWPRWRTPLLRHRLNWKRASMAGALGYHSTDPDRGARLCFHLKPGSYTARLIEVLEQVKVFHRGERVVLVWDGLSAHWSRAMRAWVAGQDWLSLERLPAYAPELNPVELLWPWLKKCELANLDANPRLPWSFLAHTSLTIRPPHPPNLRKDQ</sequence>
<organism evidence="2 3">
    <name type="scientific">Streptomyces tendae</name>
    <dbReference type="NCBI Taxonomy" id="1932"/>
    <lineage>
        <taxon>Bacteria</taxon>
        <taxon>Bacillati</taxon>
        <taxon>Actinomycetota</taxon>
        <taxon>Actinomycetes</taxon>
        <taxon>Kitasatosporales</taxon>
        <taxon>Streptomycetaceae</taxon>
        <taxon>Streptomyces</taxon>
    </lineage>
</organism>
<feature type="domain" description="Tc1-like transposase DDE" evidence="1">
    <location>
        <begin position="146"/>
        <end position="279"/>
    </location>
</feature>
<evidence type="ECO:0000313" key="2">
    <source>
        <dbReference type="EMBL" id="QER90500.1"/>
    </source>
</evidence>